<accession>A0A7K0DLB7</accession>
<dbReference type="AlphaFoldDB" id="A0A7K0DLB7"/>
<proteinExistence type="predicted"/>
<protein>
    <submittedName>
        <fullName evidence="1">Uncharacterized protein</fullName>
    </submittedName>
</protein>
<dbReference type="Proteomes" id="UP000431401">
    <property type="component" value="Unassembled WGS sequence"/>
</dbReference>
<organism evidence="1 2">
    <name type="scientific">Nocardia aurantia</name>
    <dbReference type="NCBI Taxonomy" id="2585199"/>
    <lineage>
        <taxon>Bacteria</taxon>
        <taxon>Bacillati</taxon>
        <taxon>Actinomycetota</taxon>
        <taxon>Actinomycetes</taxon>
        <taxon>Mycobacteriales</taxon>
        <taxon>Nocardiaceae</taxon>
        <taxon>Nocardia</taxon>
    </lineage>
</organism>
<comment type="caution">
    <text evidence="1">The sequence shown here is derived from an EMBL/GenBank/DDBJ whole genome shotgun (WGS) entry which is preliminary data.</text>
</comment>
<evidence type="ECO:0000313" key="1">
    <source>
        <dbReference type="EMBL" id="MQY26062.1"/>
    </source>
</evidence>
<name>A0A7K0DLB7_9NOCA</name>
<keyword evidence="2" id="KW-1185">Reference proteome</keyword>
<sequence length="217" mass="24249">MRPPPEPGIPGNVVKYGSKHGWFDKFEAAMNASEAGYVALYFDMRGYDFASGLFDFYIGNNGPDARYIMNDREVAEVVATDDVGNKVDEGLRYIRSVAKADPQVGMTREITSNWMLAFPSDNIDVVYGLAHFSVAVGSDTTVIKAGSRLIGVIEYAVYIYDYYNFDQSRHFDLGDPSYSFKTNVDSDMRQLEAAGWARSFRVSGDNSAYPKTWRGDL</sequence>
<evidence type="ECO:0000313" key="2">
    <source>
        <dbReference type="Proteomes" id="UP000431401"/>
    </source>
</evidence>
<dbReference type="EMBL" id="WEGI01000003">
    <property type="protein sequence ID" value="MQY26062.1"/>
    <property type="molecule type" value="Genomic_DNA"/>
</dbReference>
<gene>
    <name evidence="1" type="ORF">NRB56_16220</name>
</gene>
<reference evidence="1 2" key="1">
    <citation type="submission" date="2019-10" db="EMBL/GenBank/DDBJ databases">
        <title>Nocardia macrotermitis sp. nov. and Nocardia aurantia sp. nov., isolated from the gut of fungus growing-termite Macrotermes natalensis.</title>
        <authorList>
            <person name="Benndorf R."/>
            <person name="Schwitalla J."/>
            <person name="Martin K."/>
            <person name="De Beer W."/>
            <person name="Kaster A.-K."/>
            <person name="Vollmers J."/>
            <person name="Poulsen M."/>
            <person name="Beemelmanns C."/>
        </authorList>
    </citation>
    <scope>NUCLEOTIDE SEQUENCE [LARGE SCALE GENOMIC DNA]</scope>
    <source>
        <strain evidence="1 2">RB56</strain>
    </source>
</reference>